<name>A0ABW6B994_9SPHI</name>
<dbReference type="RefSeq" id="WP_320183800.1">
    <property type="nucleotide sequence ID" value="NZ_CP138332.1"/>
</dbReference>
<feature type="signal peptide" evidence="1">
    <location>
        <begin position="1"/>
        <end position="21"/>
    </location>
</feature>
<evidence type="ECO:0000313" key="2">
    <source>
        <dbReference type="EMBL" id="MFD2966006.1"/>
    </source>
</evidence>
<proteinExistence type="predicted"/>
<protein>
    <submittedName>
        <fullName evidence="2">Uncharacterized protein</fullName>
    </submittedName>
</protein>
<dbReference type="Proteomes" id="UP001597525">
    <property type="component" value="Unassembled WGS sequence"/>
</dbReference>
<sequence length="162" mass="18494">MNIIRLFVIAALLLASNQLYAQHAKLLKGKGYKGFVFPKEYAVWGFPPENGRYTPSSEDIENAEEILANSMNTAYMLNKQKQYKHPPINRKTLKRYIRQYVGHVLPDSSAVVEIFLHRGLDMNDEDFARDVLHVLDGGANHWYIRVNLSKKEVSDMAVNGIS</sequence>
<reference evidence="3" key="1">
    <citation type="journal article" date="2019" name="Int. J. Syst. Evol. Microbiol.">
        <title>The Global Catalogue of Microorganisms (GCM) 10K type strain sequencing project: providing services to taxonomists for standard genome sequencing and annotation.</title>
        <authorList>
            <consortium name="The Broad Institute Genomics Platform"/>
            <consortium name="The Broad Institute Genome Sequencing Center for Infectious Disease"/>
            <person name="Wu L."/>
            <person name="Ma J."/>
        </authorList>
    </citation>
    <scope>NUCLEOTIDE SEQUENCE [LARGE SCALE GENOMIC DNA]</scope>
    <source>
        <strain evidence="3">KCTC 22814</strain>
    </source>
</reference>
<comment type="caution">
    <text evidence="2">The sequence shown here is derived from an EMBL/GenBank/DDBJ whole genome shotgun (WGS) entry which is preliminary data.</text>
</comment>
<organism evidence="2 3">
    <name type="scientific">Sphingobacterium bambusae</name>
    <dbReference type="NCBI Taxonomy" id="662858"/>
    <lineage>
        <taxon>Bacteria</taxon>
        <taxon>Pseudomonadati</taxon>
        <taxon>Bacteroidota</taxon>
        <taxon>Sphingobacteriia</taxon>
        <taxon>Sphingobacteriales</taxon>
        <taxon>Sphingobacteriaceae</taxon>
        <taxon>Sphingobacterium</taxon>
    </lineage>
</organism>
<accession>A0ABW6B994</accession>
<evidence type="ECO:0000313" key="3">
    <source>
        <dbReference type="Proteomes" id="UP001597525"/>
    </source>
</evidence>
<gene>
    <name evidence="2" type="ORF">ACFS7Y_01330</name>
</gene>
<dbReference type="EMBL" id="JBHUPB010000003">
    <property type="protein sequence ID" value="MFD2966006.1"/>
    <property type="molecule type" value="Genomic_DNA"/>
</dbReference>
<evidence type="ECO:0000256" key="1">
    <source>
        <dbReference type="SAM" id="SignalP"/>
    </source>
</evidence>
<keyword evidence="3" id="KW-1185">Reference proteome</keyword>
<keyword evidence="1" id="KW-0732">Signal</keyword>
<feature type="chain" id="PRO_5045616151" evidence="1">
    <location>
        <begin position="22"/>
        <end position="162"/>
    </location>
</feature>